<dbReference type="GeneID" id="36572340"/>
<dbReference type="AlphaFoldDB" id="A0A2T3BAW6"/>
<feature type="transmembrane region" description="Helical" evidence="2">
    <location>
        <begin position="12"/>
        <end position="29"/>
    </location>
</feature>
<name>A0A2T3BAW6_AMORE</name>
<sequence length="59" mass="6594">MKTDRAARCPLWTFMANMVLTSTLSGITVRKARRNQKPDNPLPHLCSVMQATQTSAPHL</sequence>
<keyword evidence="4" id="KW-1185">Reference proteome</keyword>
<feature type="compositionally biased region" description="Polar residues" evidence="1">
    <location>
        <begin position="49"/>
        <end position="59"/>
    </location>
</feature>
<organism evidence="3 4">
    <name type="scientific">Amorphotheca resinae ATCC 22711</name>
    <dbReference type="NCBI Taxonomy" id="857342"/>
    <lineage>
        <taxon>Eukaryota</taxon>
        <taxon>Fungi</taxon>
        <taxon>Dikarya</taxon>
        <taxon>Ascomycota</taxon>
        <taxon>Pezizomycotina</taxon>
        <taxon>Leotiomycetes</taxon>
        <taxon>Helotiales</taxon>
        <taxon>Amorphothecaceae</taxon>
        <taxon>Amorphotheca</taxon>
    </lineage>
</organism>
<accession>A0A2T3BAW6</accession>
<dbReference type="InParanoid" id="A0A2T3BAW6"/>
<keyword evidence="2" id="KW-0472">Membrane</keyword>
<evidence type="ECO:0000313" key="3">
    <source>
        <dbReference type="EMBL" id="PSS25465.1"/>
    </source>
</evidence>
<feature type="region of interest" description="Disordered" evidence="1">
    <location>
        <begin position="32"/>
        <end position="59"/>
    </location>
</feature>
<keyword evidence="2" id="KW-1133">Transmembrane helix</keyword>
<evidence type="ECO:0000256" key="2">
    <source>
        <dbReference type="SAM" id="Phobius"/>
    </source>
</evidence>
<evidence type="ECO:0000256" key="1">
    <source>
        <dbReference type="SAM" id="MobiDB-lite"/>
    </source>
</evidence>
<protein>
    <submittedName>
        <fullName evidence="3">Uncharacterized protein</fullName>
    </submittedName>
</protein>
<gene>
    <name evidence="3" type="ORF">M430DRAFT_202551</name>
</gene>
<keyword evidence="2" id="KW-0812">Transmembrane</keyword>
<dbReference type="Proteomes" id="UP000241818">
    <property type="component" value="Unassembled WGS sequence"/>
</dbReference>
<proteinExistence type="predicted"/>
<dbReference type="RefSeq" id="XP_024724064.1">
    <property type="nucleotide sequence ID" value="XM_024864259.1"/>
</dbReference>
<reference evidence="3 4" key="1">
    <citation type="journal article" date="2018" name="New Phytol.">
        <title>Comparative genomics and transcriptomics depict ericoid mycorrhizal fungi as versatile saprotrophs and plant mutualists.</title>
        <authorList>
            <person name="Martino E."/>
            <person name="Morin E."/>
            <person name="Grelet G.A."/>
            <person name="Kuo A."/>
            <person name="Kohler A."/>
            <person name="Daghino S."/>
            <person name="Barry K.W."/>
            <person name="Cichocki N."/>
            <person name="Clum A."/>
            <person name="Dockter R.B."/>
            <person name="Hainaut M."/>
            <person name="Kuo R.C."/>
            <person name="LaButti K."/>
            <person name="Lindahl B.D."/>
            <person name="Lindquist E.A."/>
            <person name="Lipzen A."/>
            <person name="Khouja H.R."/>
            <person name="Magnuson J."/>
            <person name="Murat C."/>
            <person name="Ohm R.A."/>
            <person name="Singer S.W."/>
            <person name="Spatafora J.W."/>
            <person name="Wang M."/>
            <person name="Veneault-Fourrey C."/>
            <person name="Henrissat B."/>
            <person name="Grigoriev I.V."/>
            <person name="Martin F.M."/>
            <person name="Perotto S."/>
        </authorList>
    </citation>
    <scope>NUCLEOTIDE SEQUENCE [LARGE SCALE GENOMIC DNA]</scope>
    <source>
        <strain evidence="3 4">ATCC 22711</strain>
    </source>
</reference>
<dbReference type="EMBL" id="KZ679007">
    <property type="protein sequence ID" value="PSS25465.1"/>
    <property type="molecule type" value="Genomic_DNA"/>
</dbReference>
<evidence type="ECO:0000313" key="4">
    <source>
        <dbReference type="Proteomes" id="UP000241818"/>
    </source>
</evidence>